<feature type="transmembrane region" description="Helical" evidence="1">
    <location>
        <begin position="314"/>
        <end position="337"/>
    </location>
</feature>
<feature type="transmembrane region" description="Helical" evidence="1">
    <location>
        <begin position="279"/>
        <end position="302"/>
    </location>
</feature>
<comment type="caution">
    <text evidence="2">The sequence shown here is derived from an EMBL/GenBank/DDBJ whole genome shotgun (WGS) entry which is preliminary data.</text>
</comment>
<evidence type="ECO:0000313" key="2">
    <source>
        <dbReference type="EMBL" id="MFC6323088.1"/>
    </source>
</evidence>
<dbReference type="RefSeq" id="WP_125593945.1">
    <property type="nucleotide sequence ID" value="NZ_JBHSSN010000006.1"/>
</dbReference>
<feature type="transmembrane region" description="Helical" evidence="1">
    <location>
        <begin position="409"/>
        <end position="430"/>
    </location>
</feature>
<evidence type="ECO:0000313" key="3">
    <source>
        <dbReference type="Proteomes" id="UP001596186"/>
    </source>
</evidence>
<organism evidence="2 3">
    <name type="scientific">Companilactobacillus baiquanensis</name>
    <dbReference type="NCBI Taxonomy" id="2486005"/>
    <lineage>
        <taxon>Bacteria</taxon>
        <taxon>Bacillati</taxon>
        <taxon>Bacillota</taxon>
        <taxon>Bacilli</taxon>
        <taxon>Lactobacillales</taxon>
        <taxon>Lactobacillaceae</taxon>
        <taxon>Companilactobacillus</taxon>
    </lineage>
</organism>
<keyword evidence="1" id="KW-0812">Transmembrane</keyword>
<evidence type="ECO:0000256" key="1">
    <source>
        <dbReference type="SAM" id="Phobius"/>
    </source>
</evidence>
<reference evidence="3" key="1">
    <citation type="journal article" date="2019" name="Int. J. Syst. Evol. Microbiol.">
        <title>The Global Catalogue of Microorganisms (GCM) 10K type strain sequencing project: providing services to taxonomists for standard genome sequencing and annotation.</title>
        <authorList>
            <consortium name="The Broad Institute Genomics Platform"/>
            <consortium name="The Broad Institute Genome Sequencing Center for Infectious Disease"/>
            <person name="Wu L."/>
            <person name="Ma J."/>
        </authorList>
    </citation>
    <scope>NUCLEOTIDE SEQUENCE [LARGE SCALE GENOMIC DNA]</scope>
    <source>
        <strain evidence="3">CCM 8895</strain>
    </source>
</reference>
<gene>
    <name evidence="2" type="ORF">ACFP1F_04825</name>
</gene>
<name>A0ABW1UTM5_9LACO</name>
<dbReference type="EMBL" id="JBHSSN010000006">
    <property type="protein sequence ID" value="MFC6323088.1"/>
    <property type="molecule type" value="Genomic_DNA"/>
</dbReference>
<feature type="transmembrane region" description="Helical" evidence="1">
    <location>
        <begin position="93"/>
        <end position="111"/>
    </location>
</feature>
<feature type="transmembrane region" description="Helical" evidence="1">
    <location>
        <begin position="131"/>
        <end position="149"/>
    </location>
</feature>
<feature type="transmembrane region" description="Helical" evidence="1">
    <location>
        <begin position="194"/>
        <end position="214"/>
    </location>
</feature>
<keyword evidence="1" id="KW-0472">Membrane</keyword>
<feature type="transmembrane region" description="Helical" evidence="1">
    <location>
        <begin position="226"/>
        <end position="243"/>
    </location>
</feature>
<feature type="transmembrane region" description="Helical" evidence="1">
    <location>
        <begin position="250"/>
        <end position="273"/>
    </location>
</feature>
<dbReference type="Proteomes" id="UP001596186">
    <property type="component" value="Unassembled WGS sequence"/>
</dbReference>
<keyword evidence="1" id="KW-1133">Transmembrane helix</keyword>
<accession>A0ABW1UTM5</accession>
<evidence type="ECO:0008006" key="4">
    <source>
        <dbReference type="Google" id="ProtNLM"/>
    </source>
</evidence>
<feature type="transmembrane region" description="Helical" evidence="1">
    <location>
        <begin position="376"/>
        <end position="397"/>
    </location>
</feature>
<feature type="transmembrane region" description="Helical" evidence="1">
    <location>
        <begin position="68"/>
        <end position="87"/>
    </location>
</feature>
<feature type="transmembrane region" description="Helical" evidence="1">
    <location>
        <begin position="38"/>
        <end position="61"/>
    </location>
</feature>
<proteinExistence type="predicted"/>
<sequence>MKKLVENFSEGVLNLFANIGVVIPYFFCLSLYNHNKSVAAYVLPFLMLYTFRSIGMLLTVYIRYSASLMLIISNLFGVIGSLCLIFAKNIWFGVIGGILLGLASSWIWPYFLTVRTKGKITNDFHLTKLHWLGSLVSMILLIVVELLAIKTSEYWISFVILALLFLFSMWGGFKVNRQIGFYRKHEFSTHQRNYSAIGMIFIVILVMLVFMIRYTRLKNIMRIEDLYIGFIAVFALTILWIYQLKIHQKLFPLSLASINRGIVMNFVLLYTIFDSSLRFGFSTLLVVYLLYLFGFEVGPFILRNHLNLRYPLVIIGLILSLFNFTYFIGILCCSLFVGSDNSILNNSLYHDPKIESERAFLVKYQLSAIGNISQQLFYMIIVYLVSFYSQTNALNFFSTSGNVSGKLLLIVRLPVTLIALLSTVVTYYFIEKKAGD</sequence>
<keyword evidence="3" id="KW-1185">Reference proteome</keyword>
<protein>
    <recommendedName>
        <fullName evidence="4">MFS transporter</fullName>
    </recommendedName>
</protein>
<feature type="transmembrane region" description="Helical" evidence="1">
    <location>
        <begin position="155"/>
        <end position="173"/>
    </location>
</feature>
<feature type="transmembrane region" description="Helical" evidence="1">
    <location>
        <begin position="12"/>
        <end position="32"/>
    </location>
</feature>